<dbReference type="Pfam" id="PF01814">
    <property type="entry name" value="Hemerythrin"/>
    <property type="match status" value="1"/>
</dbReference>
<dbReference type="PANTHER" id="PTHR37164">
    <property type="entry name" value="BACTERIOHEMERYTHRIN"/>
    <property type="match status" value="1"/>
</dbReference>
<dbReference type="InterPro" id="IPR002063">
    <property type="entry name" value="Haemerythrin"/>
</dbReference>
<dbReference type="EMBL" id="KY007323">
    <property type="protein sequence ID" value="AQV13621.1"/>
    <property type="molecule type" value="mRNA"/>
</dbReference>
<dbReference type="Gene3D" id="1.20.120.50">
    <property type="entry name" value="Hemerythrin-like"/>
    <property type="match status" value="1"/>
</dbReference>
<dbReference type="InterPro" id="IPR050669">
    <property type="entry name" value="Hemerythrin"/>
</dbReference>
<keyword evidence="3" id="KW-0408">Iron</keyword>
<reference evidence="5" key="1">
    <citation type="submission" date="2016-10" db="EMBL/GenBank/DDBJ databases">
        <title>Discovery and evolution of novel hemerythrin genes in annelid worms.</title>
        <authorList>
            <person name="Costa-Paiva E.M."/>
            <person name="Whelan N.V."/>
            <person name="Waits D.S."/>
            <person name="Santos S."/>
            <person name="Schrago C.G."/>
            <person name="Halanych K.M."/>
        </authorList>
    </citation>
    <scope>NUCLEOTIDE SEQUENCE</scope>
</reference>
<comment type="similarity">
    <text evidence="1">Belongs to the hemerythrin family.</text>
</comment>
<dbReference type="CDD" id="cd12107">
    <property type="entry name" value="Hemerythrin"/>
    <property type="match status" value="1"/>
</dbReference>
<evidence type="ECO:0000256" key="3">
    <source>
        <dbReference type="ARBA" id="ARBA00023004"/>
    </source>
</evidence>
<evidence type="ECO:0000313" key="5">
    <source>
        <dbReference type="EMBL" id="AQV13621.1"/>
    </source>
</evidence>
<evidence type="ECO:0000259" key="4">
    <source>
        <dbReference type="Pfam" id="PF01814"/>
    </source>
</evidence>
<evidence type="ECO:0000256" key="2">
    <source>
        <dbReference type="ARBA" id="ARBA00022723"/>
    </source>
</evidence>
<dbReference type="InterPro" id="IPR035938">
    <property type="entry name" value="Hemerythrin-like_sf"/>
</dbReference>
<feature type="domain" description="Hemerythrin-like" evidence="4">
    <location>
        <begin position="19"/>
        <end position="125"/>
    </location>
</feature>
<name>A0A1S6QCJ6_9ANNE</name>
<protein>
    <submittedName>
        <fullName evidence="5">Hemerythrin</fullName>
    </submittedName>
</protein>
<keyword evidence="2" id="KW-0479">Metal-binding</keyword>
<evidence type="ECO:0000256" key="1">
    <source>
        <dbReference type="ARBA" id="ARBA00010587"/>
    </source>
</evidence>
<proteinExistence type="evidence at transcript level"/>
<dbReference type="AlphaFoldDB" id="A0A1S6QCJ6"/>
<dbReference type="PRINTS" id="PR00186">
    <property type="entry name" value="HEMERYTHRIN"/>
</dbReference>
<sequence length="130" mass="15251">MAFEIPVPYTWNSTFSVEYKNLDNEHRGLFKAIADCEQNRKCGDTLDRLRKVMKDHFDTEEEMMLKANYAQDLFEPHKVAHDDFIEKLSGLEATEEKPLSDDDVIYVKQWLVDHIKGTDFKYKGQLSESE</sequence>
<dbReference type="NCBIfam" id="TIGR00058">
    <property type="entry name" value="Hemerythrin"/>
    <property type="match status" value="1"/>
</dbReference>
<dbReference type="GO" id="GO:0005506">
    <property type="term" value="F:iron ion binding"/>
    <property type="evidence" value="ECO:0007669"/>
    <property type="project" value="InterPro"/>
</dbReference>
<accession>A0A1S6QCJ6</accession>
<dbReference type="SUPFAM" id="SSF47188">
    <property type="entry name" value="Hemerythrin-like"/>
    <property type="match status" value="1"/>
</dbReference>
<dbReference type="InterPro" id="IPR012312">
    <property type="entry name" value="Hemerythrin-like"/>
</dbReference>
<dbReference type="PANTHER" id="PTHR37164:SF1">
    <property type="entry name" value="BACTERIOHEMERYTHRIN"/>
    <property type="match status" value="1"/>
</dbReference>
<organism evidence="5">
    <name type="scientific">Delaya leruthi</name>
    <dbReference type="NCBI Taxonomy" id="1963245"/>
    <lineage>
        <taxon>Eukaryota</taxon>
        <taxon>Metazoa</taxon>
        <taxon>Spiralia</taxon>
        <taxon>Lophotrochozoa</taxon>
        <taxon>Annelida</taxon>
        <taxon>Clitellata</taxon>
        <taxon>Oligochaeta</taxon>
        <taxon>Haplotaxida</taxon>
        <taxon>Haplotaxina</taxon>
        <taxon>Haplotaxidae</taxon>
        <taxon>Delaya</taxon>
    </lineage>
</organism>
<dbReference type="NCBIfam" id="TIGR02481">
    <property type="entry name" value="hemeryth_dom"/>
    <property type="match status" value="1"/>
</dbReference>
<dbReference type="InterPro" id="IPR012827">
    <property type="entry name" value="Hemerythrin_metal-bd"/>
</dbReference>